<dbReference type="PROSITE" id="PS50853">
    <property type="entry name" value="FN3"/>
    <property type="match status" value="10"/>
</dbReference>
<feature type="domain" description="Ig-like" evidence="4">
    <location>
        <begin position="682"/>
        <end position="770"/>
    </location>
</feature>
<feature type="domain" description="Ig-like" evidence="4">
    <location>
        <begin position="201"/>
        <end position="288"/>
    </location>
</feature>
<feature type="domain" description="Fibronectin type-III" evidence="5">
    <location>
        <begin position="2071"/>
        <end position="2156"/>
    </location>
</feature>
<dbReference type="FunFam" id="2.60.40.10:FF:000028">
    <property type="entry name" value="Neuronal cell adhesion molecule"/>
    <property type="match status" value="7"/>
</dbReference>
<dbReference type="SUPFAM" id="SSF49265">
    <property type="entry name" value="Fibronectin type III"/>
    <property type="match status" value="5"/>
</dbReference>
<dbReference type="FunFam" id="2.60.40.10:FF:000032">
    <property type="entry name" value="palladin isoform X1"/>
    <property type="match status" value="3"/>
</dbReference>
<feature type="domain" description="Fibronectin type-III" evidence="5">
    <location>
        <begin position="1576"/>
        <end position="1670"/>
    </location>
</feature>
<dbReference type="Gene3D" id="2.60.40.10">
    <property type="entry name" value="Immunoglobulins"/>
    <property type="match status" value="22"/>
</dbReference>
<feature type="domain" description="Fibronectin type-III" evidence="5">
    <location>
        <begin position="1168"/>
        <end position="1268"/>
    </location>
</feature>
<evidence type="ECO:0000256" key="2">
    <source>
        <dbReference type="ARBA" id="ARBA00023157"/>
    </source>
</evidence>
<feature type="domain" description="Ig-like" evidence="4">
    <location>
        <begin position="493"/>
        <end position="580"/>
    </location>
</feature>
<dbReference type="Pfam" id="PF00041">
    <property type="entry name" value="fn3"/>
    <property type="match status" value="10"/>
</dbReference>
<dbReference type="GO" id="GO:0098609">
    <property type="term" value="P:cell-cell adhesion"/>
    <property type="evidence" value="ECO:0007669"/>
    <property type="project" value="TreeGrafter"/>
</dbReference>
<dbReference type="InterPro" id="IPR003598">
    <property type="entry name" value="Ig_sub2"/>
</dbReference>
<feature type="domain" description="Fibronectin type-III" evidence="5">
    <location>
        <begin position="1972"/>
        <end position="2066"/>
    </location>
</feature>
<dbReference type="Proteomes" id="UP001159428">
    <property type="component" value="Unassembled WGS sequence"/>
</dbReference>
<feature type="domain" description="Ig-like" evidence="4">
    <location>
        <begin position="871"/>
        <end position="962"/>
    </location>
</feature>
<feature type="domain" description="Ig-like" evidence="4">
    <location>
        <begin position="586"/>
        <end position="677"/>
    </location>
</feature>
<feature type="domain" description="Fibronectin type-III" evidence="5">
    <location>
        <begin position="1372"/>
        <end position="1472"/>
    </location>
</feature>
<evidence type="ECO:0000256" key="3">
    <source>
        <dbReference type="ARBA" id="ARBA00023319"/>
    </source>
</evidence>
<dbReference type="InterPro" id="IPR036179">
    <property type="entry name" value="Ig-like_dom_sf"/>
</dbReference>
<feature type="domain" description="Fibronectin type-III" evidence="5">
    <location>
        <begin position="1774"/>
        <end position="1868"/>
    </location>
</feature>
<dbReference type="FunFam" id="2.60.40.10:FF:000107">
    <property type="entry name" value="Myosin, light chain kinase a"/>
    <property type="match status" value="2"/>
</dbReference>
<evidence type="ECO:0000256" key="1">
    <source>
        <dbReference type="ARBA" id="ARBA00022737"/>
    </source>
</evidence>
<dbReference type="CDD" id="cd00063">
    <property type="entry name" value="FN3"/>
    <property type="match status" value="10"/>
</dbReference>
<evidence type="ECO:0008006" key="8">
    <source>
        <dbReference type="Google" id="ProtNLM"/>
    </source>
</evidence>
<feature type="domain" description="Fibronectin type-III" evidence="5">
    <location>
        <begin position="1270"/>
        <end position="1367"/>
    </location>
</feature>
<dbReference type="EMBL" id="CALNXJ010000024">
    <property type="protein sequence ID" value="CAH3130110.1"/>
    <property type="molecule type" value="Genomic_DNA"/>
</dbReference>
<evidence type="ECO:0000313" key="7">
    <source>
        <dbReference type="Proteomes" id="UP001159428"/>
    </source>
</evidence>
<protein>
    <recommendedName>
        <fullName evidence="8">Protein-tyrosine-phosphatase</fullName>
    </recommendedName>
</protein>
<evidence type="ECO:0000313" key="6">
    <source>
        <dbReference type="EMBL" id="CAH3130110.1"/>
    </source>
</evidence>
<feature type="domain" description="Ig-like" evidence="4">
    <location>
        <begin position="1055"/>
        <end position="1158"/>
    </location>
</feature>
<proteinExistence type="predicted"/>
<dbReference type="CDD" id="cd00096">
    <property type="entry name" value="Ig"/>
    <property type="match status" value="4"/>
</dbReference>
<dbReference type="InterPro" id="IPR013098">
    <property type="entry name" value="Ig_I-set"/>
</dbReference>
<dbReference type="InterPro" id="IPR003599">
    <property type="entry name" value="Ig_sub"/>
</dbReference>
<evidence type="ECO:0000259" key="4">
    <source>
        <dbReference type="PROSITE" id="PS50835"/>
    </source>
</evidence>
<feature type="domain" description="Ig-like" evidence="4">
    <location>
        <begin position="98"/>
        <end position="196"/>
    </location>
</feature>
<keyword evidence="3" id="KW-0393">Immunoglobulin domain</keyword>
<dbReference type="GO" id="GO:0016020">
    <property type="term" value="C:membrane"/>
    <property type="evidence" value="ECO:0007669"/>
    <property type="project" value="UniProtKB-SubCell"/>
</dbReference>
<dbReference type="SMART" id="SM00408">
    <property type="entry name" value="IGc2"/>
    <property type="match status" value="12"/>
</dbReference>
<keyword evidence="7" id="KW-1185">Reference proteome</keyword>
<feature type="domain" description="Fibronectin type-III" evidence="5">
    <location>
        <begin position="1477"/>
        <end position="1571"/>
    </location>
</feature>
<feature type="domain" description="Ig-like" evidence="4">
    <location>
        <begin position="5"/>
        <end position="93"/>
    </location>
</feature>
<keyword evidence="1" id="KW-0677">Repeat</keyword>
<dbReference type="InterPro" id="IPR013783">
    <property type="entry name" value="Ig-like_fold"/>
</dbReference>
<gene>
    <name evidence="6" type="ORF">PMEA_00013818</name>
</gene>
<dbReference type="SMART" id="SM00406">
    <property type="entry name" value="IGv"/>
    <property type="match status" value="8"/>
</dbReference>
<accession>A0AAU9WY73</accession>
<dbReference type="Pfam" id="PF07679">
    <property type="entry name" value="I-set"/>
    <property type="match status" value="9"/>
</dbReference>
<dbReference type="PRINTS" id="PR01832">
    <property type="entry name" value="VEGFRECEPTOR"/>
</dbReference>
<keyword evidence="2" id="KW-1015">Disulfide bond</keyword>
<feature type="domain" description="Ig-like" evidence="4">
    <location>
        <begin position="967"/>
        <end position="1053"/>
    </location>
</feature>
<dbReference type="InterPro" id="IPR013106">
    <property type="entry name" value="Ig_V-set"/>
</dbReference>
<dbReference type="PROSITE" id="PS50835">
    <property type="entry name" value="IG_LIKE"/>
    <property type="match status" value="12"/>
</dbReference>
<reference evidence="6 7" key="1">
    <citation type="submission" date="2022-05" db="EMBL/GenBank/DDBJ databases">
        <authorList>
            <consortium name="Genoscope - CEA"/>
            <person name="William W."/>
        </authorList>
    </citation>
    <scope>NUCLEOTIDE SEQUENCE [LARGE SCALE GENOMIC DNA]</scope>
</reference>
<dbReference type="PANTHER" id="PTHR44170:SF6">
    <property type="entry name" value="CONTACTIN"/>
    <property type="match status" value="1"/>
</dbReference>
<dbReference type="InterPro" id="IPR036116">
    <property type="entry name" value="FN3_sf"/>
</dbReference>
<dbReference type="Pfam" id="PF13927">
    <property type="entry name" value="Ig_3"/>
    <property type="match status" value="3"/>
</dbReference>
<dbReference type="PANTHER" id="PTHR44170">
    <property type="entry name" value="PROTEIN SIDEKICK"/>
    <property type="match status" value="1"/>
</dbReference>
<dbReference type="InterPro" id="IPR003961">
    <property type="entry name" value="FN3_dom"/>
</dbReference>
<feature type="domain" description="Ig-like" evidence="4">
    <location>
        <begin position="775"/>
        <end position="866"/>
    </location>
</feature>
<dbReference type="InterPro" id="IPR007110">
    <property type="entry name" value="Ig-like_dom"/>
</dbReference>
<dbReference type="SMART" id="SM00060">
    <property type="entry name" value="FN3"/>
    <property type="match status" value="10"/>
</dbReference>
<comment type="caution">
    <text evidence="6">The sequence shown here is derived from an EMBL/GenBank/DDBJ whole genome shotgun (WGS) entry which is preliminary data.</text>
</comment>
<feature type="domain" description="Ig-like" evidence="4">
    <location>
        <begin position="294"/>
        <end position="385"/>
    </location>
</feature>
<dbReference type="FunFam" id="2.60.40.10:FF:000612">
    <property type="entry name" value="palladin isoform X1"/>
    <property type="match status" value="2"/>
</dbReference>
<evidence type="ECO:0000259" key="5">
    <source>
        <dbReference type="PROSITE" id="PS50853"/>
    </source>
</evidence>
<dbReference type="SMART" id="SM00409">
    <property type="entry name" value="IG"/>
    <property type="match status" value="12"/>
</dbReference>
<dbReference type="FunFam" id="2.60.40.10:FF:000551">
    <property type="entry name" value="Protogenin A"/>
    <property type="match status" value="1"/>
</dbReference>
<sequence>MYMKPSTKLQPETVTIKEGENVTLFCNSSGSSLTITWKFNESDVTTSGDSRISFSHDNRHLIITNVSRVNKGEYKCVASNKVGNDTSNAAFVSVEFAPEVTIIGDQKRYLANGTDLLLTCQFKALPTVSEVQWVKDGIVIASTLATPLNGSREPISHQNGSQAQLSIIAVSLENAGNYTCNVTNNVGSSLDWTSIVIQVTPSIEQDPKASPIKEGENLTLFCSASGSSLRISWEKNGSDVNSSEDSRILLSRENVQLTIVNVRKTDRGAYQCVANNEVGVATSNAAIVNVQFGPEISEPPIDNTKMEGQTIVFSCLVAGYPTPSVAWTKNGVELNVTANLRLSVSSKDGNHTLKITDVQKSDAGQYRCVAKNSLQTSESSPLTLTVQFAPEVTIDGDRIHYVANSTNLLLTCRFNALPPASEVQWLNNGNMIASTLTVPSNGPRATIPHHNESQAQLLITTISLEDAGNYTCNVTNVGGSSLNWTSITVQVTPAIETHPQADLVKEGENLTLFCNATGSSLTISWTKNGSAINPDKDVWMRLSTDNEQLAITNVSRKDNGAYRCVASNNVGDATSNAAIVTVRFAPEISQSPRDTTEVEGQTAVFNCIVAGYPTPDAAWTKNEAELNVAADARLNISFNDGNHQLTISNVQQLDAGQYRCVANNSLDTVTSSPATLTVHLTPAIETHPQADPVKEGENLTFFCNATGSSLTISWTKNVSSINPNEDVRIRLSTDKEHLTIRNVSRKDNGAYRCVASNKVGNATSNAAIVTVRFAPEISQSPRDTTEVEGQTAEFNCVVAGYPKPDVAWEKNGVELNVAKHARLRVSSNDGNHRLIISNVQQSDAGQYKCVANNSLDTVNSSSATLTVHFAPEIVENPKDVTIVEGEDVVFSCTVDGNPSPRVTWTKNEEKLNTTTNLQLTASSLNNNNSLTIRDVHRSDSGQYRCVIINSVGNITSSPGDLNVQFPPEFISSPQNVTVIEEQNANLTLNCTVYGNPTPDVKWTKDGIDISENQRIIVSDFKGNTSSLTITNIVRGDEGQYRCVANNSVNTTISAPGKLTVNCEADVKISGSEEKYVEINKQIYLMCQYNASPPVTEVQWVKDGSVIARNDSGIGNGLVNITEFTESQSHLLISSSTRNDEGNYTCFVTNAVGNSSDITSVLIQVVPYPPHTLTVDFMGSRVVNISWTAGFDGNSAIQNYTVEIGEDNQIFQGVVCQGSLSSGACVVSSTKASLTGLLPWTTYNIRVFATNAIGKSNSSQILTVITDEEVPSEAPTFDVIVVNSTAVNVSWQILSKEKARGAILGYYVFYRIKNTAPWTNKTVDRAGATSLLVGSLNEHTPYEFAMQAFNGKGVSNLSALVEQTTDQHKPSGPPQRVQFSDVTSKRVTVTWGPVPDGDRNGIILGYKVNYRALPSGGNVTEPVSIKSNEQGEGGTKTLESLNEFTNYSISVLAFTKVGNGPPSVAKFVKTLEDKPSAAPKNVSGHNTSSTSIFVTWDDVPAADKNGIITSYNITYHSLTENHSNSTTVDFPANNVTLRGLREFVNYSITVFASTVKGNGPESDPVIISTGEDNPSAPPESVRGHNTSSTSILVTWGYVPAFEKNGIITSYNITYSSLTENDSNSTTVDFPANNVTLRGLREFVNYSITVFASTKIGPGPASERIIVSTGEDKPSAAPSDVKGRNTSSTSILVEWDHVSKPDRNGIITSYNITYHSLTENHSNSTIVDFPGRQGTLIGLKEFVNYSITVSASTKIGPGPASNPVIVSTGEDNPSAPPESVRGHNTSSTSILVTWGYVPAFEKNGIITSYNITYSSLTENDSNSTTVDFPANNVTLRGLREFVNYSITVFASTKIGPGPASERIIVSTGEDKPSAAPSDVKGRNTSSTSILVEWDHVSKPDRNGIITSYNITYHSLTENHSNSTIVDFPGRQGTLIGLKEFVNYSITVSASTKIGPGPASNPVIVSTGEDNPSAPPESVRGHNTSSTSILVTWGYVPAFEKNGIITSYNITYSSLTENDSNSTTVDFPANNVTLRGLREFVNYSITVFASTKIGPGPASERIIVSTGEDKPSAAPSDVKGRNTSSTSILVEWDHVSKPDRNGIITSYNITYHSLTENHSNSTIVDFPGRQGTLIGLKEFVNYSITVSASTKIGPGPAKC</sequence>
<dbReference type="SUPFAM" id="SSF48726">
    <property type="entry name" value="Immunoglobulin"/>
    <property type="match status" value="12"/>
</dbReference>
<feature type="domain" description="Ig-like" evidence="4">
    <location>
        <begin position="390"/>
        <end position="488"/>
    </location>
</feature>
<feature type="domain" description="Fibronectin type-III" evidence="5">
    <location>
        <begin position="1675"/>
        <end position="1769"/>
    </location>
</feature>
<organism evidence="6 7">
    <name type="scientific">Pocillopora meandrina</name>
    <dbReference type="NCBI Taxonomy" id="46732"/>
    <lineage>
        <taxon>Eukaryota</taxon>
        <taxon>Metazoa</taxon>
        <taxon>Cnidaria</taxon>
        <taxon>Anthozoa</taxon>
        <taxon>Hexacorallia</taxon>
        <taxon>Scleractinia</taxon>
        <taxon>Astrocoeniina</taxon>
        <taxon>Pocilloporidae</taxon>
        <taxon>Pocillopora</taxon>
    </lineage>
</organism>
<name>A0AAU9WY73_9CNID</name>
<feature type="domain" description="Fibronectin type-III" evidence="5">
    <location>
        <begin position="1873"/>
        <end position="1967"/>
    </location>
</feature>